<gene>
    <name evidence="1" type="ORF">MNB_SV-13-1298</name>
</gene>
<protein>
    <submittedName>
        <fullName evidence="1">Uncharacterized protein</fullName>
    </submittedName>
</protein>
<accession>A0A1W1CWF5</accession>
<organism evidence="1">
    <name type="scientific">hydrothermal vent metagenome</name>
    <dbReference type="NCBI Taxonomy" id="652676"/>
    <lineage>
        <taxon>unclassified sequences</taxon>
        <taxon>metagenomes</taxon>
        <taxon>ecological metagenomes</taxon>
    </lineage>
</organism>
<name>A0A1W1CWF5_9ZZZZ</name>
<evidence type="ECO:0000313" key="1">
    <source>
        <dbReference type="EMBL" id="SFV70156.1"/>
    </source>
</evidence>
<proteinExistence type="predicted"/>
<dbReference type="AlphaFoldDB" id="A0A1W1CWF5"/>
<dbReference type="EMBL" id="FPHM01000145">
    <property type="protein sequence ID" value="SFV70156.1"/>
    <property type="molecule type" value="Genomic_DNA"/>
</dbReference>
<reference evidence="1" key="1">
    <citation type="submission" date="2016-10" db="EMBL/GenBank/DDBJ databases">
        <authorList>
            <person name="de Groot N.N."/>
        </authorList>
    </citation>
    <scope>NUCLEOTIDE SEQUENCE</scope>
</reference>
<sequence length="39" mass="4527">MIEITKAEEELYKETAKILKGTDRRVFMARVVKALGYPK</sequence>